<keyword evidence="3" id="KW-1185">Reference proteome</keyword>
<organism evidence="2 3">
    <name type="scientific">Photinus pyralis</name>
    <name type="common">Common eastern firefly</name>
    <name type="synonym">Lampyris pyralis</name>
    <dbReference type="NCBI Taxonomy" id="7054"/>
    <lineage>
        <taxon>Eukaryota</taxon>
        <taxon>Metazoa</taxon>
        <taxon>Ecdysozoa</taxon>
        <taxon>Arthropoda</taxon>
        <taxon>Hexapoda</taxon>
        <taxon>Insecta</taxon>
        <taxon>Pterygota</taxon>
        <taxon>Neoptera</taxon>
        <taxon>Endopterygota</taxon>
        <taxon>Coleoptera</taxon>
        <taxon>Polyphaga</taxon>
        <taxon>Elateriformia</taxon>
        <taxon>Elateroidea</taxon>
        <taxon>Lampyridae</taxon>
        <taxon>Lampyrinae</taxon>
        <taxon>Photinus</taxon>
    </lineage>
</organism>
<evidence type="ECO:0000256" key="1">
    <source>
        <dbReference type="SAM" id="SignalP"/>
    </source>
</evidence>
<comment type="caution">
    <text evidence="2">The sequence shown here is derived from an EMBL/GenBank/DDBJ whole genome shotgun (WGS) entry which is preliminary data.</text>
</comment>
<feature type="signal peptide" evidence="1">
    <location>
        <begin position="1"/>
        <end position="22"/>
    </location>
</feature>
<dbReference type="PANTHER" id="PTHR21112">
    <property type="entry name" value="CHEMOSENSORY PROTEIN A 29A-RELATED"/>
    <property type="match status" value="1"/>
</dbReference>
<reference evidence="2 3" key="1">
    <citation type="journal article" date="2018" name="Elife">
        <title>Firefly genomes illuminate parallel origins of bioluminescence in beetles.</title>
        <authorList>
            <person name="Fallon T.R."/>
            <person name="Lower S.E."/>
            <person name="Chang C.H."/>
            <person name="Bessho-Uehara M."/>
            <person name="Martin G.J."/>
            <person name="Bewick A.J."/>
            <person name="Behringer M."/>
            <person name="Debat H.J."/>
            <person name="Wong I."/>
            <person name="Day J.C."/>
            <person name="Suvorov A."/>
            <person name="Silva C.J."/>
            <person name="Stanger-Hall K.F."/>
            <person name="Hall D.W."/>
            <person name="Schmitz R.J."/>
            <person name="Nelson D.R."/>
            <person name="Lewis S.M."/>
            <person name="Shigenobu S."/>
            <person name="Bybee S.M."/>
            <person name="Larracuente A.M."/>
            <person name="Oba Y."/>
            <person name="Weng J.K."/>
        </authorList>
    </citation>
    <scope>NUCLEOTIDE SEQUENCE [LARGE SCALE GENOMIC DNA]</scope>
    <source>
        <strain evidence="2">1611_PpyrPB1</strain>
        <tissue evidence="2">Whole body</tissue>
    </source>
</reference>
<proteinExistence type="predicted"/>
<evidence type="ECO:0000313" key="3">
    <source>
        <dbReference type="Proteomes" id="UP000327044"/>
    </source>
</evidence>
<feature type="chain" id="PRO_5024285562" description="MD-2-related lipid-recognition domain-containing protein" evidence="1">
    <location>
        <begin position="23"/>
        <end position="183"/>
    </location>
</feature>
<protein>
    <recommendedName>
        <fullName evidence="4">MD-2-related lipid-recognition domain-containing protein</fullName>
    </recommendedName>
</protein>
<sequence>MAKQLPCVFATCIILFFLGVAAEDEPAIKVTIQKIEIISVNKEYVQEEHVALFQYNATHQAINASGRLMKDLGMQLDDNADIYTIEDGAPHLLTSAKDIHICDILSGDYPELEQLFKFGNFTKCPMKAGFYAGVNAIVDTSSVPASVPRGEFIIDVKTSNGPTEILHTKTFLKIEDVPVKKAK</sequence>
<gene>
    <name evidence="2" type="ORF">PPYR_01412</name>
</gene>
<dbReference type="OrthoDB" id="8179976at2759"/>
<dbReference type="InParanoid" id="A0A5N4B4C4"/>
<keyword evidence="1" id="KW-0732">Signal</keyword>
<accession>A0A5N4B4C4</accession>
<dbReference type="PANTHER" id="PTHR21112:SF0">
    <property type="entry name" value="CHEMOSENSORY PROTEIN A 29A-RELATED"/>
    <property type="match status" value="1"/>
</dbReference>
<dbReference type="AlphaFoldDB" id="A0A5N4B4C4"/>
<evidence type="ECO:0000313" key="2">
    <source>
        <dbReference type="EMBL" id="KAB0804442.1"/>
    </source>
</evidence>
<evidence type="ECO:0008006" key="4">
    <source>
        <dbReference type="Google" id="ProtNLM"/>
    </source>
</evidence>
<name>A0A5N4B4C4_PHOPY</name>
<dbReference type="Proteomes" id="UP000327044">
    <property type="component" value="Unassembled WGS sequence"/>
</dbReference>
<dbReference type="EMBL" id="VVIM01000001">
    <property type="protein sequence ID" value="KAB0804442.1"/>
    <property type="molecule type" value="Genomic_DNA"/>
</dbReference>